<keyword evidence="6" id="KW-0862">Zinc</keyword>
<dbReference type="SUPFAM" id="SSF52402">
    <property type="entry name" value="Adenine nucleotide alpha hydrolases-like"/>
    <property type="match status" value="1"/>
</dbReference>
<dbReference type="RefSeq" id="WP_147036008.1">
    <property type="nucleotide sequence ID" value="NZ_JACIDB010000010.1"/>
</dbReference>
<dbReference type="GO" id="GO:0046872">
    <property type="term" value="F:metal ion binding"/>
    <property type="evidence" value="ECO:0007669"/>
    <property type="project" value="UniProtKB-KW"/>
</dbReference>
<comment type="similarity">
    <text evidence="8">Belongs to the QueC family.</text>
</comment>
<dbReference type="Gene3D" id="3.40.50.620">
    <property type="entry name" value="HUPs"/>
    <property type="match status" value="1"/>
</dbReference>
<evidence type="ECO:0000256" key="7">
    <source>
        <dbReference type="ARBA" id="ARBA00022840"/>
    </source>
</evidence>
<evidence type="ECO:0000256" key="3">
    <source>
        <dbReference type="ARBA" id="ARBA00022723"/>
    </source>
</evidence>
<proteinExistence type="inferred from homology"/>
<organism evidence="11 12">
    <name type="scientific">Sphingomonas aquatilis</name>
    <dbReference type="NCBI Taxonomy" id="93063"/>
    <lineage>
        <taxon>Bacteria</taxon>
        <taxon>Pseudomonadati</taxon>
        <taxon>Pseudomonadota</taxon>
        <taxon>Alphaproteobacteria</taxon>
        <taxon>Sphingomonadales</taxon>
        <taxon>Sphingomonadaceae</taxon>
        <taxon>Sphingomonas</taxon>
    </lineage>
</organism>
<dbReference type="GO" id="GO:0005524">
    <property type="term" value="F:ATP binding"/>
    <property type="evidence" value="ECO:0007669"/>
    <property type="project" value="UniProtKB-KW"/>
</dbReference>
<evidence type="ECO:0000256" key="4">
    <source>
        <dbReference type="ARBA" id="ARBA00022741"/>
    </source>
</evidence>
<name>A0AAW3TXY7_9SPHN</name>
<gene>
    <name evidence="11" type="ORF">GGR47_003283</name>
</gene>
<protein>
    <recommendedName>
        <fullName evidence="9">7-cyano-7-deazaguanine synthase</fullName>
        <ecNumber evidence="9">6.3.4.20</ecNumber>
    </recommendedName>
</protein>
<dbReference type="InterPro" id="IPR014729">
    <property type="entry name" value="Rossmann-like_a/b/a_fold"/>
</dbReference>
<dbReference type="PANTHER" id="PTHR42914:SF1">
    <property type="entry name" value="7-CYANO-7-DEAZAGUANINE SYNTHASE"/>
    <property type="match status" value="1"/>
</dbReference>
<evidence type="ECO:0000256" key="8">
    <source>
        <dbReference type="ARBA" id="ARBA00037993"/>
    </source>
</evidence>
<keyword evidence="5" id="KW-0671">Queuosine biosynthesis</keyword>
<dbReference type="Pfam" id="PF06508">
    <property type="entry name" value="QueC"/>
    <property type="match status" value="1"/>
</dbReference>
<accession>A0AAW3TXY7</accession>
<comment type="catalytic activity">
    <reaction evidence="10">
        <text>7-carboxy-7-carbaguanine + NH4(+) + 2 ATP = 7-cyano-7-carbaguanine + 2 AMP + 2 diphosphate + 2 H(+)</text>
        <dbReference type="Rhea" id="RHEA:27982"/>
        <dbReference type="ChEBI" id="CHEBI:15378"/>
        <dbReference type="ChEBI" id="CHEBI:28938"/>
        <dbReference type="ChEBI" id="CHEBI:30616"/>
        <dbReference type="ChEBI" id="CHEBI:33019"/>
        <dbReference type="ChEBI" id="CHEBI:45075"/>
        <dbReference type="ChEBI" id="CHEBI:61036"/>
        <dbReference type="ChEBI" id="CHEBI:456215"/>
        <dbReference type="EC" id="6.3.4.20"/>
    </reaction>
</comment>
<dbReference type="EMBL" id="JACIDB010000010">
    <property type="protein sequence ID" value="MBB3877015.1"/>
    <property type="molecule type" value="Genomic_DNA"/>
</dbReference>
<dbReference type="GO" id="GO:0008616">
    <property type="term" value="P:tRNA queuosine(34) biosynthetic process"/>
    <property type="evidence" value="ECO:0007669"/>
    <property type="project" value="UniProtKB-KW"/>
</dbReference>
<evidence type="ECO:0000313" key="12">
    <source>
        <dbReference type="Proteomes" id="UP000528945"/>
    </source>
</evidence>
<keyword evidence="2 11" id="KW-0436">Ligase</keyword>
<keyword evidence="4" id="KW-0547">Nucleotide-binding</keyword>
<dbReference type="InterPro" id="IPR018317">
    <property type="entry name" value="QueC"/>
</dbReference>
<keyword evidence="12" id="KW-1185">Reference proteome</keyword>
<evidence type="ECO:0000256" key="9">
    <source>
        <dbReference type="ARBA" id="ARBA00039149"/>
    </source>
</evidence>
<evidence type="ECO:0000256" key="6">
    <source>
        <dbReference type="ARBA" id="ARBA00022833"/>
    </source>
</evidence>
<evidence type="ECO:0000256" key="10">
    <source>
        <dbReference type="ARBA" id="ARBA00047890"/>
    </source>
</evidence>
<evidence type="ECO:0000256" key="1">
    <source>
        <dbReference type="ARBA" id="ARBA00005061"/>
    </source>
</evidence>
<evidence type="ECO:0000313" key="11">
    <source>
        <dbReference type="EMBL" id="MBB3877015.1"/>
    </source>
</evidence>
<comment type="caution">
    <text evidence="11">The sequence shown here is derived from an EMBL/GenBank/DDBJ whole genome shotgun (WGS) entry which is preliminary data.</text>
</comment>
<sequence length="197" mass="20647">MKAILLSGGMDSIALAYWLRPAFAFTMDYGQAAAAAEIDASVQIAHDLGIDHEVIRVDCSSLGSGDMAGSTALDVAPASEWWPFRNQLLVTLAGMRAVAMGVTEIMVGSVLSDGVHADGRPAFYGTLDLLMREQEGGLRVTAPAIGMSTVDLIRQSGIPRDLLAWAHSCHTGPLACGSCRGCVKHLETTLALGGVGY</sequence>
<comment type="pathway">
    <text evidence="1">Purine metabolism; 7-cyano-7-deazaguanine biosynthesis.</text>
</comment>
<dbReference type="GO" id="GO:0016874">
    <property type="term" value="F:ligase activity"/>
    <property type="evidence" value="ECO:0007669"/>
    <property type="project" value="UniProtKB-KW"/>
</dbReference>
<keyword evidence="7" id="KW-0067">ATP-binding</keyword>
<dbReference type="EC" id="6.3.4.20" evidence="9"/>
<reference evidence="11 12" key="1">
    <citation type="submission" date="2020-08" db="EMBL/GenBank/DDBJ databases">
        <title>Genomic Encyclopedia of Type Strains, Phase IV (KMG-IV): sequencing the most valuable type-strain genomes for metagenomic binning, comparative biology and taxonomic classification.</title>
        <authorList>
            <person name="Goeker M."/>
        </authorList>
    </citation>
    <scope>NUCLEOTIDE SEQUENCE [LARGE SCALE GENOMIC DNA]</scope>
    <source>
        <strain evidence="11 12">DSM 15581</strain>
    </source>
</reference>
<evidence type="ECO:0000256" key="2">
    <source>
        <dbReference type="ARBA" id="ARBA00022598"/>
    </source>
</evidence>
<keyword evidence="3" id="KW-0479">Metal-binding</keyword>
<dbReference type="Proteomes" id="UP000528945">
    <property type="component" value="Unassembled WGS sequence"/>
</dbReference>
<dbReference type="PANTHER" id="PTHR42914">
    <property type="entry name" value="7-CYANO-7-DEAZAGUANINE SYNTHASE"/>
    <property type="match status" value="1"/>
</dbReference>
<evidence type="ECO:0000256" key="5">
    <source>
        <dbReference type="ARBA" id="ARBA00022785"/>
    </source>
</evidence>
<dbReference type="AlphaFoldDB" id="A0AAW3TXY7"/>